<dbReference type="EMBL" id="NKHU02000343">
    <property type="protein sequence ID" value="RHZ44271.1"/>
    <property type="molecule type" value="Genomic_DNA"/>
</dbReference>
<sequence>MLEEMKQSDPDLVKAFMQWLLTPDAADMLEFHSQVVQKKDFLTHCLFVWEYFWQGGNVPTMRNDVNPPAKTFYWFNVLSNSMDAMGSKEFIQSFPQASVGPIARAVSSVLALNGNPRENLDAYVSKLRSLLAASCDHWSTVVELSTLKSLGDQLSQQWDTGNRVFQDAVTDFINRSRDQDGDSHTEVFDTATWDSPLPCPARTHHIGDRVSCFRPGTQVLTQSGSAKIEDIRPGAEIISRGGSDREFGICSDEINKMSTNRSDDSRGRIDLWGFNGGPEFFTEGHVFHTTAGLRAVNPAISAIKNPYLLVGKLGVGHSVLHTEDGKTYTPILIESIHSKRADCDFVYDVHMVDGKRTYHANGFLVRNSYPDITINSIAKALLTLPAKERVDALKSLQELKPLLARFGIATIEELLRQELRAMPKQPQFTKAPQSKQLQGIHHCVRAWSLKDEDEMQGLTFPHSLPDISLFEGVVYIQWDAKSIRPPTFTVY</sequence>
<dbReference type="InterPro" id="IPR036844">
    <property type="entry name" value="Hint_dom_sf"/>
</dbReference>
<dbReference type="RefSeq" id="XP_026610233.1">
    <property type="nucleotide sequence ID" value="XM_026756648.1"/>
</dbReference>
<reference evidence="1" key="1">
    <citation type="submission" date="2018-08" db="EMBL/GenBank/DDBJ databases">
        <title>Draft genome sequence of azole-resistant Aspergillus thermomutatus (Neosartorya pseudofischeri) strain HMR AF 39, isolated from a human nasal aspirate.</title>
        <authorList>
            <person name="Parent-Michaud M."/>
            <person name="Dufresne P.J."/>
            <person name="Fournier E."/>
            <person name="Martineau C."/>
            <person name="Moreira S."/>
            <person name="Perkins V."/>
            <person name="De Repentigny L."/>
            <person name="Dufresne S.F."/>
        </authorList>
    </citation>
    <scope>NUCLEOTIDE SEQUENCE [LARGE SCALE GENOMIC DNA]</scope>
    <source>
        <strain evidence="1">HMR AF 39</strain>
    </source>
</reference>
<protein>
    <recommendedName>
        <fullName evidence="3">Intein C-terminal splicing domain-containing protein</fullName>
    </recommendedName>
</protein>
<organism evidence="1 2">
    <name type="scientific">Aspergillus thermomutatus</name>
    <name type="common">Neosartorya pseudofischeri</name>
    <dbReference type="NCBI Taxonomy" id="41047"/>
    <lineage>
        <taxon>Eukaryota</taxon>
        <taxon>Fungi</taxon>
        <taxon>Dikarya</taxon>
        <taxon>Ascomycota</taxon>
        <taxon>Pezizomycotina</taxon>
        <taxon>Eurotiomycetes</taxon>
        <taxon>Eurotiomycetidae</taxon>
        <taxon>Eurotiales</taxon>
        <taxon>Aspergillaceae</taxon>
        <taxon>Aspergillus</taxon>
        <taxon>Aspergillus subgen. Fumigati</taxon>
    </lineage>
</organism>
<evidence type="ECO:0000313" key="1">
    <source>
        <dbReference type="EMBL" id="RHZ44271.1"/>
    </source>
</evidence>
<evidence type="ECO:0000313" key="2">
    <source>
        <dbReference type="Proteomes" id="UP000215305"/>
    </source>
</evidence>
<dbReference type="Proteomes" id="UP000215305">
    <property type="component" value="Unassembled WGS sequence"/>
</dbReference>
<evidence type="ECO:0008006" key="3">
    <source>
        <dbReference type="Google" id="ProtNLM"/>
    </source>
</evidence>
<keyword evidence="2" id="KW-1185">Reference proteome</keyword>
<proteinExistence type="predicted"/>
<comment type="caution">
    <text evidence="1">The sequence shown here is derived from an EMBL/GenBank/DDBJ whole genome shotgun (WGS) entry which is preliminary data.</text>
</comment>
<dbReference type="VEuPathDB" id="FungiDB:CDV56_103029"/>
<dbReference type="GeneID" id="38125003"/>
<dbReference type="SUPFAM" id="SSF51294">
    <property type="entry name" value="Hedgehog/intein (Hint) domain"/>
    <property type="match status" value="1"/>
</dbReference>
<name>A0A397FZS6_ASPTH</name>
<dbReference type="Gene3D" id="2.170.16.10">
    <property type="entry name" value="Hedgehog/Intein (Hint) domain"/>
    <property type="match status" value="1"/>
</dbReference>
<gene>
    <name evidence="1" type="ORF">CDV56_103029</name>
</gene>
<dbReference type="AlphaFoldDB" id="A0A397FZS6"/>
<dbReference type="OrthoDB" id="4428759at2759"/>
<accession>A0A397FZS6</accession>